<reference evidence="1" key="2">
    <citation type="submission" date="2021-01" db="EMBL/GenBank/DDBJ databases">
        <authorList>
            <person name="Schikora-Tamarit M.A."/>
        </authorList>
    </citation>
    <scope>NUCLEOTIDE SEQUENCE</scope>
    <source>
        <strain evidence="1">CBS6075</strain>
    </source>
</reference>
<reference evidence="1" key="1">
    <citation type="journal article" date="2021" name="Open Biol.">
        <title>Shared evolutionary footprints suggest mitochondrial oxidative damage underlies multiple complex I losses in fungi.</title>
        <authorList>
            <person name="Schikora-Tamarit M.A."/>
            <person name="Marcet-Houben M."/>
            <person name="Nosek J."/>
            <person name="Gabaldon T."/>
        </authorList>
    </citation>
    <scope>NUCLEOTIDE SEQUENCE</scope>
    <source>
        <strain evidence="1">CBS6075</strain>
    </source>
</reference>
<dbReference type="AlphaFoldDB" id="A0A9P8T405"/>
<sequence length="223" mass="25403">MIQTLSNVAQRDLHLSKDNAWYSLSIIMDLLTCEEIRFGQFKLVFAVGSNKCFFDWRSQVVEWNRKSHHHGKGGNQIDLVHCPEVIAQIGYVVMVVGKSAKIIAFGFLFHGIVSWAITVSTMVNSEEMANQHVPFGALVFDHRVKMLNHTVVNTMKVPDVQRRERKRHVRVQERRKQRGPSIVADKRHVFAKTVQLRHPVVLVDGVSIEVGSCVNKRRQRAGG</sequence>
<evidence type="ECO:0000313" key="1">
    <source>
        <dbReference type="EMBL" id="KAH3665448.1"/>
    </source>
</evidence>
<accession>A0A9P8T405</accession>
<dbReference type="EMBL" id="JAEUBE010000295">
    <property type="protein sequence ID" value="KAH3665448.1"/>
    <property type="molecule type" value="Genomic_DNA"/>
</dbReference>
<proteinExistence type="predicted"/>
<keyword evidence="2" id="KW-1185">Reference proteome</keyword>
<name>A0A9P8T405_9ASCO</name>
<dbReference type="GeneID" id="70235597"/>
<organism evidence="1 2">
    <name type="scientific">Ogataea philodendri</name>
    <dbReference type="NCBI Taxonomy" id="1378263"/>
    <lineage>
        <taxon>Eukaryota</taxon>
        <taxon>Fungi</taxon>
        <taxon>Dikarya</taxon>
        <taxon>Ascomycota</taxon>
        <taxon>Saccharomycotina</taxon>
        <taxon>Pichiomycetes</taxon>
        <taxon>Pichiales</taxon>
        <taxon>Pichiaceae</taxon>
        <taxon>Ogataea</taxon>
    </lineage>
</organism>
<comment type="caution">
    <text evidence="1">The sequence shown here is derived from an EMBL/GenBank/DDBJ whole genome shotgun (WGS) entry which is preliminary data.</text>
</comment>
<gene>
    <name evidence="1" type="ORF">OGAPHI_003632</name>
</gene>
<dbReference type="RefSeq" id="XP_046060652.1">
    <property type="nucleotide sequence ID" value="XM_046204627.1"/>
</dbReference>
<dbReference type="Proteomes" id="UP000769157">
    <property type="component" value="Unassembled WGS sequence"/>
</dbReference>
<protein>
    <submittedName>
        <fullName evidence="1">Uncharacterized protein</fullName>
    </submittedName>
</protein>
<evidence type="ECO:0000313" key="2">
    <source>
        <dbReference type="Proteomes" id="UP000769157"/>
    </source>
</evidence>